<name>A0A443S375_9ACAR</name>
<dbReference type="Gene3D" id="3.30.40.10">
    <property type="entry name" value="Zinc/RING finger domain, C3HC4 (zinc finger)"/>
    <property type="match status" value="1"/>
</dbReference>
<keyword evidence="3" id="KW-1185">Reference proteome</keyword>
<sequence length="241" mass="27996">MYTTLDPTKNGIMNHRSAPSAKIRSTQHTKIKLYCCPHKFHIGCLKHAFIWDTKCPVCLCRKSKYLIHPQSELVKQLQANIHNVNDDSEVQIISDDERPSENDTTTSDEYDFDDIQDEDNIMECTICARQINGNKASVITKCRQTRRGHYCHKTCLDNWITAIEPTNSFSKTCPANNCNNLADSYFVAWRALTWTKLLHFLIFDEFVLTDEIVEEFNEKLKTKNCVYYMVKRLVNRLKAFG</sequence>
<dbReference type="VEuPathDB" id="VectorBase:LDEU010052"/>
<dbReference type="SUPFAM" id="SSF57850">
    <property type="entry name" value="RING/U-box"/>
    <property type="match status" value="2"/>
</dbReference>
<feature type="region of interest" description="Disordered" evidence="1">
    <location>
        <begin position="1"/>
        <end position="21"/>
    </location>
</feature>
<reference evidence="2 3" key="1">
    <citation type="journal article" date="2018" name="Gigascience">
        <title>Genomes of trombidid mites reveal novel predicted allergens and laterally-transferred genes associated with secondary metabolism.</title>
        <authorList>
            <person name="Dong X."/>
            <person name="Chaisiri K."/>
            <person name="Xia D."/>
            <person name="Armstrong S.D."/>
            <person name="Fang Y."/>
            <person name="Donnelly M.J."/>
            <person name="Kadowaki T."/>
            <person name="McGarry J.W."/>
            <person name="Darby A.C."/>
            <person name="Makepeace B.L."/>
        </authorList>
    </citation>
    <scope>NUCLEOTIDE SEQUENCE [LARGE SCALE GENOMIC DNA]</scope>
    <source>
        <strain evidence="2">UoL-UT</strain>
    </source>
</reference>
<gene>
    <name evidence="2" type="ORF">B4U80_14076</name>
</gene>
<comment type="caution">
    <text evidence="2">The sequence shown here is derived from an EMBL/GenBank/DDBJ whole genome shotgun (WGS) entry which is preliminary data.</text>
</comment>
<organism evidence="2 3">
    <name type="scientific">Leptotrombidium deliense</name>
    <dbReference type="NCBI Taxonomy" id="299467"/>
    <lineage>
        <taxon>Eukaryota</taxon>
        <taxon>Metazoa</taxon>
        <taxon>Ecdysozoa</taxon>
        <taxon>Arthropoda</taxon>
        <taxon>Chelicerata</taxon>
        <taxon>Arachnida</taxon>
        <taxon>Acari</taxon>
        <taxon>Acariformes</taxon>
        <taxon>Trombidiformes</taxon>
        <taxon>Prostigmata</taxon>
        <taxon>Anystina</taxon>
        <taxon>Parasitengona</taxon>
        <taxon>Trombiculoidea</taxon>
        <taxon>Trombiculidae</taxon>
        <taxon>Leptotrombidium</taxon>
    </lineage>
</organism>
<evidence type="ECO:0000313" key="3">
    <source>
        <dbReference type="Proteomes" id="UP000288716"/>
    </source>
</evidence>
<dbReference type="InterPro" id="IPR013083">
    <property type="entry name" value="Znf_RING/FYVE/PHD"/>
</dbReference>
<evidence type="ECO:0000313" key="2">
    <source>
        <dbReference type="EMBL" id="RWS21988.1"/>
    </source>
</evidence>
<dbReference type="Proteomes" id="UP000288716">
    <property type="component" value="Unassembled WGS sequence"/>
</dbReference>
<proteinExistence type="predicted"/>
<feature type="region of interest" description="Disordered" evidence="1">
    <location>
        <begin position="90"/>
        <end position="111"/>
    </location>
</feature>
<accession>A0A443S375</accession>
<dbReference type="AlphaFoldDB" id="A0A443S375"/>
<evidence type="ECO:0000256" key="1">
    <source>
        <dbReference type="SAM" id="MobiDB-lite"/>
    </source>
</evidence>
<protein>
    <submittedName>
        <fullName evidence="2">Uncharacterized protein</fullName>
    </submittedName>
</protein>
<dbReference type="EMBL" id="NCKV01010131">
    <property type="protein sequence ID" value="RWS21988.1"/>
    <property type="molecule type" value="Genomic_DNA"/>
</dbReference>